<keyword evidence="3" id="KW-1185">Reference proteome</keyword>
<sequence>MVMVKVSLWFQDLILLWSGFKVHCVRVKVLLCLEPKFRHVQGQGFAIIKLKNVFKKFINLNFFKLNKQKLNIKEAITYIAESWNKVEMLTIGILLELSGNKIEDATFALQDLMNFENDENDDLIIDLTTNSLDPIIEHEINNFNNLNNSQILIKDTLNEMQIVNIVLDKQQEYKEGNASDTDNEPPEVLVVEELNGLKKFVGFFEQQKSDKFNVKDLKIFFLVFFSSKLENFLMLLWY</sequence>
<comment type="caution">
    <text evidence="2">The sequence shown here is derived from an EMBL/GenBank/DDBJ whole genome shotgun (WGS) entry which is preliminary data.</text>
</comment>
<dbReference type="EMBL" id="QKWP01000468">
    <property type="protein sequence ID" value="RIB19540.1"/>
    <property type="molecule type" value="Genomic_DNA"/>
</dbReference>
<evidence type="ECO:0008006" key="4">
    <source>
        <dbReference type="Google" id="ProtNLM"/>
    </source>
</evidence>
<evidence type="ECO:0000313" key="3">
    <source>
        <dbReference type="Proteomes" id="UP000266673"/>
    </source>
</evidence>
<proteinExistence type="predicted"/>
<evidence type="ECO:0000256" key="1">
    <source>
        <dbReference type="SAM" id="SignalP"/>
    </source>
</evidence>
<name>A0A397VAT8_9GLOM</name>
<feature type="chain" id="PRO_5017477473" description="DDE-1 domain-containing protein" evidence="1">
    <location>
        <begin position="25"/>
        <end position="238"/>
    </location>
</feature>
<gene>
    <name evidence="2" type="ORF">C2G38_2035997</name>
</gene>
<dbReference type="AlphaFoldDB" id="A0A397VAT8"/>
<dbReference type="OrthoDB" id="2426062at2759"/>
<keyword evidence="1" id="KW-0732">Signal</keyword>
<organism evidence="2 3">
    <name type="scientific">Gigaspora rosea</name>
    <dbReference type="NCBI Taxonomy" id="44941"/>
    <lineage>
        <taxon>Eukaryota</taxon>
        <taxon>Fungi</taxon>
        <taxon>Fungi incertae sedis</taxon>
        <taxon>Mucoromycota</taxon>
        <taxon>Glomeromycotina</taxon>
        <taxon>Glomeromycetes</taxon>
        <taxon>Diversisporales</taxon>
        <taxon>Gigasporaceae</taxon>
        <taxon>Gigaspora</taxon>
    </lineage>
</organism>
<reference evidence="2 3" key="1">
    <citation type="submission" date="2018-06" db="EMBL/GenBank/DDBJ databases">
        <title>Comparative genomics reveals the genomic features of Rhizophagus irregularis, R. cerebriforme, R. diaphanum and Gigaspora rosea, and their symbiotic lifestyle signature.</title>
        <authorList>
            <person name="Morin E."/>
            <person name="San Clemente H."/>
            <person name="Chen E.C.H."/>
            <person name="De La Providencia I."/>
            <person name="Hainaut M."/>
            <person name="Kuo A."/>
            <person name="Kohler A."/>
            <person name="Murat C."/>
            <person name="Tang N."/>
            <person name="Roy S."/>
            <person name="Loubradou J."/>
            <person name="Henrissat B."/>
            <person name="Grigoriev I.V."/>
            <person name="Corradi N."/>
            <person name="Roux C."/>
            <person name="Martin F.M."/>
        </authorList>
    </citation>
    <scope>NUCLEOTIDE SEQUENCE [LARGE SCALE GENOMIC DNA]</scope>
    <source>
        <strain evidence="2 3">DAOM 194757</strain>
    </source>
</reference>
<accession>A0A397VAT8</accession>
<protein>
    <recommendedName>
        <fullName evidence="4">DDE-1 domain-containing protein</fullName>
    </recommendedName>
</protein>
<dbReference type="Proteomes" id="UP000266673">
    <property type="component" value="Unassembled WGS sequence"/>
</dbReference>
<feature type="signal peptide" evidence="1">
    <location>
        <begin position="1"/>
        <end position="24"/>
    </location>
</feature>
<dbReference type="STRING" id="44941.A0A397VAT8"/>
<evidence type="ECO:0000313" key="2">
    <source>
        <dbReference type="EMBL" id="RIB19540.1"/>
    </source>
</evidence>